<proteinExistence type="predicted"/>
<keyword evidence="2" id="KW-1185">Reference proteome</keyword>
<dbReference type="STRING" id="990371.SAMN05421813_10811"/>
<dbReference type="AlphaFoldDB" id="A0A1G9RHK6"/>
<sequence>MKTIVHTLIALLVLFMNTESYAYSGKPNDYRNNFIGSLVPLSPRNWELNDIEVPENLKFIKAKTALVPVAEFVLGNPDEAAPIELLMSTVPVPAKVWEEETTEVPEGLENINAKYALVPVPARHYVQDDSIPVVQDDKAPFNQHALVQNFVK</sequence>
<gene>
    <name evidence="1" type="ORF">SAMN05421813_10811</name>
</gene>
<organism evidence="1 2">
    <name type="scientific">Daejeonella rubra</name>
    <dbReference type="NCBI Taxonomy" id="990371"/>
    <lineage>
        <taxon>Bacteria</taxon>
        <taxon>Pseudomonadati</taxon>
        <taxon>Bacteroidota</taxon>
        <taxon>Sphingobacteriia</taxon>
        <taxon>Sphingobacteriales</taxon>
        <taxon>Sphingobacteriaceae</taxon>
        <taxon>Daejeonella</taxon>
    </lineage>
</organism>
<dbReference type="EMBL" id="FNHH01000008">
    <property type="protein sequence ID" value="SDM22347.1"/>
    <property type="molecule type" value="Genomic_DNA"/>
</dbReference>
<name>A0A1G9RHK6_9SPHI</name>
<protein>
    <submittedName>
        <fullName evidence="1">Uncharacterized protein</fullName>
    </submittedName>
</protein>
<accession>A0A1G9RHK6</accession>
<evidence type="ECO:0000313" key="1">
    <source>
        <dbReference type="EMBL" id="SDM22347.1"/>
    </source>
</evidence>
<reference evidence="2" key="1">
    <citation type="submission" date="2016-10" db="EMBL/GenBank/DDBJ databases">
        <authorList>
            <person name="Varghese N."/>
            <person name="Submissions S."/>
        </authorList>
    </citation>
    <scope>NUCLEOTIDE SEQUENCE [LARGE SCALE GENOMIC DNA]</scope>
    <source>
        <strain evidence="2">DSM 24536</strain>
    </source>
</reference>
<dbReference type="Proteomes" id="UP000199226">
    <property type="component" value="Unassembled WGS sequence"/>
</dbReference>
<evidence type="ECO:0000313" key="2">
    <source>
        <dbReference type="Proteomes" id="UP000199226"/>
    </source>
</evidence>
<dbReference type="RefSeq" id="WP_090702946.1">
    <property type="nucleotide sequence ID" value="NZ_FNHH01000008.1"/>
</dbReference>